<reference evidence="9 10" key="1">
    <citation type="journal article" date="2019" name="Int. J. Syst. Evol. Microbiol.">
        <title>The Global Catalogue of Microorganisms (GCM) 10K type strain sequencing project: providing services to taxonomists for standard genome sequencing and annotation.</title>
        <authorList>
            <consortium name="The Broad Institute Genomics Platform"/>
            <consortium name="The Broad Institute Genome Sequencing Center for Infectious Disease"/>
            <person name="Wu L."/>
            <person name="Ma J."/>
        </authorList>
    </citation>
    <scope>NUCLEOTIDE SEQUENCE [LARGE SCALE GENOMIC DNA]</scope>
    <source>
        <strain evidence="9 10">JCM 16021</strain>
    </source>
</reference>
<comment type="subcellular location">
    <subcellularLocation>
        <location evidence="1 8">Cell membrane</location>
        <topology evidence="1 8">Multi-pass membrane protein</topology>
    </subcellularLocation>
</comment>
<dbReference type="PANTHER" id="PTHR30269">
    <property type="entry name" value="TRANSMEMBRANE PROTEIN YFCA"/>
    <property type="match status" value="1"/>
</dbReference>
<evidence type="ECO:0000256" key="1">
    <source>
        <dbReference type="ARBA" id="ARBA00004651"/>
    </source>
</evidence>
<keyword evidence="3" id="KW-0813">Transport</keyword>
<evidence type="ECO:0000256" key="2">
    <source>
        <dbReference type="ARBA" id="ARBA00009142"/>
    </source>
</evidence>
<evidence type="ECO:0000256" key="6">
    <source>
        <dbReference type="ARBA" id="ARBA00022989"/>
    </source>
</evidence>
<organism evidence="9 10">
    <name type="scientific">Nocardioides bigeumensis</name>
    <dbReference type="NCBI Taxonomy" id="433657"/>
    <lineage>
        <taxon>Bacteria</taxon>
        <taxon>Bacillati</taxon>
        <taxon>Actinomycetota</taxon>
        <taxon>Actinomycetes</taxon>
        <taxon>Propionibacteriales</taxon>
        <taxon>Nocardioidaceae</taxon>
        <taxon>Nocardioides</taxon>
    </lineage>
</organism>
<dbReference type="RefSeq" id="WP_344302511.1">
    <property type="nucleotide sequence ID" value="NZ_BAAAQQ010000002.1"/>
</dbReference>
<comment type="caution">
    <text evidence="9">The sequence shown here is derived from an EMBL/GenBank/DDBJ whole genome shotgun (WGS) entry which is preliminary data.</text>
</comment>
<keyword evidence="7 8" id="KW-0472">Membrane</keyword>
<evidence type="ECO:0000313" key="9">
    <source>
        <dbReference type="EMBL" id="GAA2118100.1"/>
    </source>
</evidence>
<feature type="transmembrane region" description="Helical" evidence="8">
    <location>
        <begin position="210"/>
        <end position="231"/>
    </location>
</feature>
<feature type="transmembrane region" description="Helical" evidence="8">
    <location>
        <begin position="92"/>
        <end position="113"/>
    </location>
</feature>
<gene>
    <name evidence="9" type="ORF">GCM10009843_09700</name>
</gene>
<feature type="transmembrane region" description="Helical" evidence="8">
    <location>
        <begin position="66"/>
        <end position="86"/>
    </location>
</feature>
<dbReference type="InterPro" id="IPR052017">
    <property type="entry name" value="TSUP"/>
</dbReference>
<sequence length="232" mass="23716">MVAVALVLGAAAQGLVGLGLGLVAAPVTMLVEPGLMPDLLLWLAMLYPVATLVREHDEIDWRALRWALAARVPGTVVGVLLVAAFSDRLLGIAVAVMVLLSVALTATTIVVPVGRSTLVGAGFASGITGTATSIGGPPLALLLQHRDPLQLRTTLAVYFLVGAAISLLGLSVGGDLEPPVALIALALTPALLVGLLLARVLHPRLRRGGVRWGVLALCAASALVLLVRSLVA</sequence>
<proteinExistence type="inferred from homology"/>
<evidence type="ECO:0000256" key="4">
    <source>
        <dbReference type="ARBA" id="ARBA00022475"/>
    </source>
</evidence>
<accession>A0ABN2XX74</accession>
<evidence type="ECO:0000256" key="7">
    <source>
        <dbReference type="ARBA" id="ARBA00023136"/>
    </source>
</evidence>
<name>A0ABN2XX74_9ACTN</name>
<protein>
    <recommendedName>
        <fullName evidence="8">Probable membrane transporter protein</fullName>
    </recommendedName>
</protein>
<dbReference type="Pfam" id="PF01925">
    <property type="entry name" value="TauE"/>
    <property type="match status" value="1"/>
</dbReference>
<dbReference type="InterPro" id="IPR002781">
    <property type="entry name" value="TM_pro_TauE-like"/>
</dbReference>
<evidence type="ECO:0000256" key="8">
    <source>
        <dbReference type="RuleBase" id="RU363041"/>
    </source>
</evidence>
<feature type="transmembrane region" description="Helical" evidence="8">
    <location>
        <begin position="155"/>
        <end position="174"/>
    </location>
</feature>
<feature type="transmembrane region" description="Helical" evidence="8">
    <location>
        <begin position="180"/>
        <end position="198"/>
    </location>
</feature>
<comment type="similarity">
    <text evidence="2 8">Belongs to the 4-toluene sulfonate uptake permease (TSUP) (TC 2.A.102) family.</text>
</comment>
<evidence type="ECO:0000256" key="5">
    <source>
        <dbReference type="ARBA" id="ARBA00022692"/>
    </source>
</evidence>
<dbReference type="PANTHER" id="PTHR30269:SF37">
    <property type="entry name" value="MEMBRANE TRANSPORTER PROTEIN"/>
    <property type="match status" value="1"/>
</dbReference>
<keyword evidence="6 8" id="KW-1133">Transmembrane helix</keyword>
<evidence type="ECO:0000313" key="10">
    <source>
        <dbReference type="Proteomes" id="UP001500575"/>
    </source>
</evidence>
<keyword evidence="5 8" id="KW-0812">Transmembrane</keyword>
<evidence type="ECO:0000256" key="3">
    <source>
        <dbReference type="ARBA" id="ARBA00022448"/>
    </source>
</evidence>
<dbReference type="Proteomes" id="UP001500575">
    <property type="component" value="Unassembled WGS sequence"/>
</dbReference>
<keyword evidence="10" id="KW-1185">Reference proteome</keyword>
<keyword evidence="4 8" id="KW-1003">Cell membrane</keyword>
<dbReference type="EMBL" id="BAAAQQ010000002">
    <property type="protein sequence ID" value="GAA2118100.1"/>
    <property type="molecule type" value="Genomic_DNA"/>
</dbReference>